<keyword evidence="12" id="KW-1185">Reference proteome</keyword>
<feature type="transmembrane region" description="Helical" evidence="10">
    <location>
        <begin position="39"/>
        <end position="57"/>
    </location>
</feature>
<evidence type="ECO:0000256" key="6">
    <source>
        <dbReference type="ARBA" id="ARBA00022989"/>
    </source>
</evidence>
<evidence type="ECO:0000256" key="9">
    <source>
        <dbReference type="ARBA" id="ARBA00023224"/>
    </source>
</evidence>
<comment type="similarity">
    <text evidence="10">Belongs to the insect chemoreceptor superfamily. Heteromeric odorant receptor channel (TC 1.A.69) family.</text>
</comment>
<name>A0A0L0BQW5_LUCCU</name>
<accession>A0A0L0BQW5</accession>
<feature type="transmembrane region" description="Helical" evidence="10">
    <location>
        <begin position="264"/>
        <end position="291"/>
    </location>
</feature>
<dbReference type="OMA" id="KMHLACR"/>
<dbReference type="GO" id="GO:0004984">
    <property type="term" value="F:olfactory receptor activity"/>
    <property type="evidence" value="ECO:0007669"/>
    <property type="project" value="InterPro"/>
</dbReference>
<dbReference type="AlphaFoldDB" id="A0A0L0BQW5"/>
<dbReference type="PANTHER" id="PTHR21137:SF35">
    <property type="entry name" value="ODORANT RECEPTOR 19A-RELATED"/>
    <property type="match status" value="1"/>
</dbReference>
<gene>
    <name evidence="11" type="ORF">FF38_08871</name>
</gene>
<dbReference type="EMBL" id="JRES01001499">
    <property type="protein sequence ID" value="KNC22427.1"/>
    <property type="molecule type" value="Genomic_DNA"/>
</dbReference>
<keyword evidence="6 10" id="KW-1133">Transmembrane helix</keyword>
<dbReference type="InterPro" id="IPR004117">
    <property type="entry name" value="7tm6_olfct_rcpt"/>
</dbReference>
<evidence type="ECO:0000256" key="1">
    <source>
        <dbReference type="ARBA" id="ARBA00004651"/>
    </source>
</evidence>
<dbReference type="OrthoDB" id="6765072at2759"/>
<evidence type="ECO:0000256" key="8">
    <source>
        <dbReference type="ARBA" id="ARBA00023170"/>
    </source>
</evidence>
<sequence>MSRKYSQKFKNLFNFSRIFARLCGCDVINVNYKMDWKTLAVFILMNMALGSLFYSNYVEVIVKGDVYNLLKTTSVVGTGVQGYAKFINAIKQKNNFRFVYNEILSMYETCELKTHAYTKWLAYNLALVKKLLLITFLIVLMASVGVTIVPLYMLIFMNKRVDVMPFAWPFIDGSTDVGFYVTLVGHISCVIFGGYGNFANDSWLFIFASHVTLMKNILKCKFDDLDETLNEFPRDPTKSREPLCDIFKWHQKYLIFCNTVKETFFWVIFVQIGFEFLGIICTIVCMFLDIWPPAPAYLIYLYSLLISYCSLGNLVELSNDDVIEMIYNSCWYNLTVSEQKMILIMLRESQKSEGISIGGVAPLSMNTALQITKTVYTMTMMLKESLN</sequence>
<proteinExistence type="inferred from homology"/>
<evidence type="ECO:0000256" key="3">
    <source>
        <dbReference type="ARBA" id="ARBA00022606"/>
    </source>
</evidence>
<evidence type="ECO:0000313" key="12">
    <source>
        <dbReference type="Proteomes" id="UP000037069"/>
    </source>
</evidence>
<evidence type="ECO:0000313" key="11">
    <source>
        <dbReference type="EMBL" id="KNC22427.1"/>
    </source>
</evidence>
<dbReference type="GO" id="GO:0005886">
    <property type="term" value="C:plasma membrane"/>
    <property type="evidence" value="ECO:0007669"/>
    <property type="project" value="UniProtKB-SubCell"/>
</dbReference>
<protein>
    <recommendedName>
        <fullName evidence="10">Odorant receptor</fullName>
    </recommendedName>
</protein>
<dbReference type="PANTHER" id="PTHR21137">
    <property type="entry name" value="ODORANT RECEPTOR"/>
    <property type="match status" value="1"/>
</dbReference>
<dbReference type="Proteomes" id="UP000037069">
    <property type="component" value="Unassembled WGS sequence"/>
</dbReference>
<dbReference type="GO" id="GO:0005549">
    <property type="term" value="F:odorant binding"/>
    <property type="evidence" value="ECO:0007669"/>
    <property type="project" value="InterPro"/>
</dbReference>
<keyword evidence="3 10" id="KW-0716">Sensory transduction</keyword>
<dbReference type="GO" id="GO:0007165">
    <property type="term" value="P:signal transduction"/>
    <property type="evidence" value="ECO:0007669"/>
    <property type="project" value="UniProtKB-KW"/>
</dbReference>
<comment type="caution">
    <text evidence="11">The sequence shown here is derived from an EMBL/GenBank/DDBJ whole genome shotgun (WGS) entry which is preliminary data.</text>
</comment>
<feature type="transmembrane region" description="Helical" evidence="10">
    <location>
        <begin position="131"/>
        <end position="156"/>
    </location>
</feature>
<keyword evidence="8 10" id="KW-0675">Receptor</keyword>
<evidence type="ECO:0000256" key="10">
    <source>
        <dbReference type="RuleBase" id="RU351113"/>
    </source>
</evidence>
<organism evidence="11 12">
    <name type="scientific">Lucilia cuprina</name>
    <name type="common">Green bottle fly</name>
    <name type="synonym">Australian sheep blowfly</name>
    <dbReference type="NCBI Taxonomy" id="7375"/>
    <lineage>
        <taxon>Eukaryota</taxon>
        <taxon>Metazoa</taxon>
        <taxon>Ecdysozoa</taxon>
        <taxon>Arthropoda</taxon>
        <taxon>Hexapoda</taxon>
        <taxon>Insecta</taxon>
        <taxon>Pterygota</taxon>
        <taxon>Neoptera</taxon>
        <taxon>Endopterygota</taxon>
        <taxon>Diptera</taxon>
        <taxon>Brachycera</taxon>
        <taxon>Muscomorpha</taxon>
        <taxon>Oestroidea</taxon>
        <taxon>Calliphoridae</taxon>
        <taxon>Luciliinae</taxon>
        <taxon>Lucilia</taxon>
    </lineage>
</organism>
<evidence type="ECO:0000256" key="2">
    <source>
        <dbReference type="ARBA" id="ARBA00022475"/>
    </source>
</evidence>
<keyword evidence="7 10" id="KW-0472">Membrane</keyword>
<dbReference type="Pfam" id="PF02949">
    <property type="entry name" value="7tm_6"/>
    <property type="match status" value="1"/>
</dbReference>
<evidence type="ECO:0000256" key="7">
    <source>
        <dbReference type="ARBA" id="ARBA00023136"/>
    </source>
</evidence>
<keyword evidence="4 10" id="KW-0812">Transmembrane</keyword>
<keyword evidence="9 10" id="KW-0807">Transducer</keyword>
<evidence type="ECO:0000256" key="5">
    <source>
        <dbReference type="ARBA" id="ARBA00022725"/>
    </source>
</evidence>
<feature type="transmembrane region" description="Helical" evidence="10">
    <location>
        <begin position="297"/>
        <end position="315"/>
    </location>
</feature>
<comment type="subcellular location">
    <subcellularLocation>
        <location evidence="1 10">Cell membrane</location>
        <topology evidence="1 10">Multi-pass membrane protein</topology>
    </subcellularLocation>
</comment>
<feature type="transmembrane region" description="Helical" evidence="10">
    <location>
        <begin position="177"/>
        <end position="196"/>
    </location>
</feature>
<evidence type="ECO:0000256" key="4">
    <source>
        <dbReference type="ARBA" id="ARBA00022692"/>
    </source>
</evidence>
<comment type="caution">
    <text evidence="10">Lacks conserved residue(s) required for the propagation of feature annotation.</text>
</comment>
<reference evidence="11 12" key="1">
    <citation type="journal article" date="2015" name="Nat. Commun.">
        <title>Lucilia cuprina genome unlocks parasitic fly biology to underpin future interventions.</title>
        <authorList>
            <person name="Anstead C.A."/>
            <person name="Korhonen P.K."/>
            <person name="Young N.D."/>
            <person name="Hall R.S."/>
            <person name="Jex A.R."/>
            <person name="Murali S.C."/>
            <person name="Hughes D.S."/>
            <person name="Lee S.F."/>
            <person name="Perry T."/>
            <person name="Stroehlein A.J."/>
            <person name="Ansell B.R."/>
            <person name="Breugelmans B."/>
            <person name="Hofmann A."/>
            <person name="Qu J."/>
            <person name="Dugan S."/>
            <person name="Lee S.L."/>
            <person name="Chao H."/>
            <person name="Dinh H."/>
            <person name="Han Y."/>
            <person name="Doddapaneni H.V."/>
            <person name="Worley K.C."/>
            <person name="Muzny D.M."/>
            <person name="Ioannidis P."/>
            <person name="Waterhouse R.M."/>
            <person name="Zdobnov E.M."/>
            <person name="James P.J."/>
            <person name="Bagnall N.H."/>
            <person name="Kotze A.C."/>
            <person name="Gibbs R.A."/>
            <person name="Richards S."/>
            <person name="Batterham P."/>
            <person name="Gasser R.B."/>
        </authorList>
    </citation>
    <scope>NUCLEOTIDE SEQUENCE [LARGE SCALE GENOMIC DNA]</scope>
    <source>
        <strain evidence="11 12">LS</strain>
        <tissue evidence="11">Full body</tissue>
    </source>
</reference>
<keyword evidence="5 10" id="KW-0552">Olfaction</keyword>
<keyword evidence="2" id="KW-1003">Cell membrane</keyword>